<proteinExistence type="predicted"/>
<gene>
    <name evidence="2" type="ORF">E5676_scaffold587G00080</name>
</gene>
<dbReference type="AlphaFoldDB" id="A0A5D3E1M2"/>
<comment type="caution">
    <text evidence="2">The sequence shown here is derived from an EMBL/GenBank/DDBJ whole genome shotgun (WGS) entry which is preliminary data.</text>
</comment>
<evidence type="ECO:0000313" key="2">
    <source>
        <dbReference type="EMBL" id="TYK30007.1"/>
    </source>
</evidence>
<protein>
    <submittedName>
        <fullName evidence="2">Uncharacterized protein</fullName>
    </submittedName>
</protein>
<organism evidence="2 3">
    <name type="scientific">Cucumis melo var. makuwa</name>
    <name type="common">Oriental melon</name>
    <dbReference type="NCBI Taxonomy" id="1194695"/>
    <lineage>
        <taxon>Eukaryota</taxon>
        <taxon>Viridiplantae</taxon>
        <taxon>Streptophyta</taxon>
        <taxon>Embryophyta</taxon>
        <taxon>Tracheophyta</taxon>
        <taxon>Spermatophyta</taxon>
        <taxon>Magnoliopsida</taxon>
        <taxon>eudicotyledons</taxon>
        <taxon>Gunneridae</taxon>
        <taxon>Pentapetalae</taxon>
        <taxon>rosids</taxon>
        <taxon>fabids</taxon>
        <taxon>Cucurbitales</taxon>
        <taxon>Cucurbitaceae</taxon>
        <taxon>Benincaseae</taxon>
        <taxon>Cucumis</taxon>
    </lineage>
</organism>
<reference evidence="2 3" key="1">
    <citation type="submission" date="2019-08" db="EMBL/GenBank/DDBJ databases">
        <title>Draft genome sequences of two oriental melons (Cucumis melo L. var makuwa).</title>
        <authorList>
            <person name="Kwon S.-Y."/>
        </authorList>
    </citation>
    <scope>NUCLEOTIDE SEQUENCE [LARGE SCALE GENOMIC DNA]</scope>
    <source>
        <strain evidence="3">cv. Chang Bougi</strain>
        <tissue evidence="2">Leaf</tissue>
    </source>
</reference>
<evidence type="ECO:0000313" key="3">
    <source>
        <dbReference type="Proteomes" id="UP000321947"/>
    </source>
</evidence>
<evidence type="ECO:0000256" key="1">
    <source>
        <dbReference type="SAM" id="MobiDB-lite"/>
    </source>
</evidence>
<accession>A0A5D3E1M2</accession>
<sequence length="334" mass="36912">MFLKLESWKKLCTFKVASIFEGGWSSLGEFSLDLLKLAPPSAIQLLLGDDRVFAVRSTVLIHHPSRSNQTSSLFGEVTPPSAIQLLLRDDQTFTERLGIFVVWKGDSAVCDPTSTGRQSYIYREIHRLSRSDREYSSFGEVTPPSAIQLLLGNDQTFAVRSTILIYCPSRSDHASLSLEDVTLLSVTQLLLGDDQAFAEKSIVLIHRLGRSDWTSSTFIEVTPSSAIQLLLGDNQTFAVKFTTLVEAIEHLCCLKRGDSAVSDPISTGDDLTLVVRSTVLVGPIGHLRETERSCTVIIIWRDEGKDIPPMSSWRSKDGATPSSSSQGYNILEMR</sequence>
<dbReference type="Proteomes" id="UP000321947">
    <property type="component" value="Unassembled WGS sequence"/>
</dbReference>
<name>A0A5D3E1M2_CUCMM</name>
<dbReference type="EMBL" id="SSTD01000853">
    <property type="protein sequence ID" value="TYK30007.1"/>
    <property type="molecule type" value="Genomic_DNA"/>
</dbReference>
<feature type="region of interest" description="Disordered" evidence="1">
    <location>
        <begin position="309"/>
        <end position="334"/>
    </location>
</feature>